<protein>
    <recommendedName>
        <fullName evidence="8">Polycystin cation channel PKD1/PKD2 domain-containing protein</fullName>
    </recommendedName>
</protein>
<keyword evidence="5 7" id="KW-0472">Membrane</keyword>
<dbReference type="InterPro" id="IPR013122">
    <property type="entry name" value="PKD1_2_channel"/>
</dbReference>
<keyword evidence="2 7" id="KW-0812">Transmembrane</keyword>
<feature type="transmembrane region" description="Helical" evidence="7">
    <location>
        <begin position="468"/>
        <end position="489"/>
    </location>
</feature>
<feature type="compositionally biased region" description="Polar residues" evidence="6">
    <location>
        <begin position="546"/>
        <end position="556"/>
    </location>
</feature>
<evidence type="ECO:0000256" key="2">
    <source>
        <dbReference type="ARBA" id="ARBA00022692"/>
    </source>
</evidence>
<dbReference type="PANTHER" id="PTHR46730">
    <property type="entry name" value="POLYCYSTIN-1"/>
    <property type="match status" value="1"/>
</dbReference>
<feature type="region of interest" description="Disordered" evidence="6">
    <location>
        <begin position="692"/>
        <end position="758"/>
    </location>
</feature>
<feature type="transmembrane region" description="Helical" evidence="7">
    <location>
        <begin position="290"/>
        <end position="309"/>
    </location>
</feature>
<evidence type="ECO:0000256" key="4">
    <source>
        <dbReference type="ARBA" id="ARBA00022989"/>
    </source>
</evidence>
<dbReference type="PANTHER" id="PTHR46730:SF2">
    <property type="entry name" value="POLYCYSTIN-1 ISOFORM X1"/>
    <property type="match status" value="1"/>
</dbReference>
<keyword evidence="4 7" id="KW-1133">Transmembrane helix</keyword>
<keyword evidence="10" id="KW-1185">Reference proteome</keyword>
<feature type="transmembrane region" description="Helical" evidence="7">
    <location>
        <begin position="329"/>
        <end position="351"/>
    </location>
</feature>
<comment type="subcellular location">
    <subcellularLocation>
        <location evidence="1">Membrane</location>
        <topology evidence="1">Multi-pass membrane protein</topology>
    </subcellularLocation>
</comment>
<feature type="region of interest" description="Disordered" evidence="6">
    <location>
        <begin position="543"/>
        <end position="584"/>
    </location>
</feature>
<evidence type="ECO:0000256" key="5">
    <source>
        <dbReference type="ARBA" id="ARBA00023136"/>
    </source>
</evidence>
<evidence type="ECO:0000256" key="7">
    <source>
        <dbReference type="SAM" id="Phobius"/>
    </source>
</evidence>
<evidence type="ECO:0000256" key="1">
    <source>
        <dbReference type="ARBA" id="ARBA00004141"/>
    </source>
</evidence>
<evidence type="ECO:0000313" key="9">
    <source>
        <dbReference type="EMBL" id="CAI9621805.1"/>
    </source>
</evidence>
<feature type="transmembrane region" description="Helical" evidence="7">
    <location>
        <begin position="372"/>
        <end position="392"/>
    </location>
</feature>
<keyword evidence="3" id="KW-0677">Repeat</keyword>
<feature type="transmembrane region" description="Helical" evidence="7">
    <location>
        <begin position="421"/>
        <end position="447"/>
    </location>
</feature>
<dbReference type="Proteomes" id="UP001162483">
    <property type="component" value="Unassembled WGS sequence"/>
</dbReference>
<feature type="domain" description="Polycystin cation channel PKD1/PKD2" evidence="8">
    <location>
        <begin position="326"/>
        <end position="436"/>
    </location>
</feature>
<evidence type="ECO:0000256" key="3">
    <source>
        <dbReference type="ARBA" id="ARBA00022737"/>
    </source>
</evidence>
<feature type="transmembrane region" description="Helical" evidence="7">
    <location>
        <begin position="87"/>
        <end position="108"/>
    </location>
</feature>
<dbReference type="Pfam" id="PF08016">
    <property type="entry name" value="PKD_channel"/>
    <property type="match status" value="1"/>
</dbReference>
<comment type="caution">
    <text evidence="9">The sequence shown here is derived from an EMBL/GenBank/DDBJ whole genome shotgun (WGS) entry which is preliminary data.</text>
</comment>
<dbReference type="PRINTS" id="PR00500">
    <property type="entry name" value="POLYCYSTIN1"/>
</dbReference>
<evidence type="ECO:0000256" key="6">
    <source>
        <dbReference type="SAM" id="MobiDB-lite"/>
    </source>
</evidence>
<accession>A0ABN9HJ35</accession>
<feature type="compositionally biased region" description="Polar residues" evidence="6">
    <location>
        <begin position="747"/>
        <end position="758"/>
    </location>
</feature>
<gene>
    <name evidence="9" type="ORF">SPARVUS_LOCUS16189745</name>
</gene>
<name>A0ABN9HJ35_9NEOB</name>
<evidence type="ECO:0000259" key="8">
    <source>
        <dbReference type="Pfam" id="PF08016"/>
    </source>
</evidence>
<evidence type="ECO:0000313" key="10">
    <source>
        <dbReference type="Proteomes" id="UP001162483"/>
    </source>
</evidence>
<sequence>MVSSYGSYHVPVHCCHLLCCWSHSRWCVLSLYYALYCPPVLSEGMGLVEEPLIRKIMDHPEKVRAPGGFGLQQAKEEARRVRALRSMIQSCTGYMAFLFLVLLMYFHVSFHDNNIRLLHSTIKHSITDSTFENNTIRSASNAWHWLHITLPAHLYRDHRLKLMRSPRLCRLHSLPSNVLGWASTLQSPPLSQPGTNFTVGSNFPMDSASLLKKPCFELGDTKEKAFNLIRALNNFHWISKSILQVEITQYHKDVGLYISTIVHLDLSPYGSRAFKLSILPFHLEKPGHGLNLPMALAFSLLLAALLFLYPELAALVGFCSSGSSYSPRWTRLLLGLASAATGFVHIGRVWLTKHRMEQYQAKPWAFISLYDVALLSRTQVALSATLLLLIMLKVAQQFRFVRRWAVFVKTFQLLWKELPGLVLFIAAFMLALTHCINLVTVVLLPALSISCNKISDLLWNGQSFWPMLKCIPCLGWLGLSVLLVCRGLLCGSVLTSYRRTRVECYRLALEPQDYEMIDFFVKRFKLWLGVNKVKEYRHSVRFEGQGPNSTRSSPASSHMPAKTELVHRPPSAEEQDLFSSSSPRPVLSPALAVEHLPRAISDLLEKMDKVTLVLKEVSTLEQRLRLWQIMHTSTKVLHKETPIPTIDKQLLPRTYSTFSESALTRIKSRIVKSNSYRFSRWAAPLNIGLPRHPASAGQCGRAKLPTRRPHSQDSSQGLKQNEDLNCPFPLKRRAWDSEKPGPLYHSPSVTSVKGSTLS</sequence>
<dbReference type="InterPro" id="IPR000434">
    <property type="entry name" value="PC1"/>
</dbReference>
<proteinExistence type="predicted"/>
<reference evidence="9" key="1">
    <citation type="submission" date="2023-05" db="EMBL/GenBank/DDBJ databases">
        <authorList>
            <person name="Stuckert A."/>
        </authorList>
    </citation>
    <scope>NUCLEOTIDE SEQUENCE</scope>
</reference>
<organism evidence="9 10">
    <name type="scientific">Staurois parvus</name>
    <dbReference type="NCBI Taxonomy" id="386267"/>
    <lineage>
        <taxon>Eukaryota</taxon>
        <taxon>Metazoa</taxon>
        <taxon>Chordata</taxon>
        <taxon>Craniata</taxon>
        <taxon>Vertebrata</taxon>
        <taxon>Euteleostomi</taxon>
        <taxon>Amphibia</taxon>
        <taxon>Batrachia</taxon>
        <taxon>Anura</taxon>
        <taxon>Neobatrachia</taxon>
        <taxon>Ranoidea</taxon>
        <taxon>Ranidae</taxon>
        <taxon>Staurois</taxon>
    </lineage>
</organism>
<dbReference type="EMBL" id="CATNWA010021212">
    <property type="protein sequence ID" value="CAI9621805.1"/>
    <property type="molecule type" value="Genomic_DNA"/>
</dbReference>